<evidence type="ECO:0000313" key="2">
    <source>
        <dbReference type="Proteomes" id="UP000326354"/>
    </source>
</evidence>
<proteinExistence type="predicted"/>
<dbReference type="KEGG" id="uam:UABAM_02874"/>
<sequence>MDVSIPKSLENHKWYIKRDKKAINGQGPFTTQELTYYVQRGRLKPHNCISLDLESWKEVTAVFPHILSSTHVLKTLQQNFAYTAQCCNHVKRHRQRCILKN</sequence>
<evidence type="ECO:0008006" key="3">
    <source>
        <dbReference type="Google" id="ProtNLM"/>
    </source>
</evidence>
<evidence type="ECO:0000313" key="1">
    <source>
        <dbReference type="EMBL" id="BBM84513.1"/>
    </source>
</evidence>
<protein>
    <recommendedName>
        <fullName evidence="3">GYF domain-containing protein</fullName>
    </recommendedName>
</protein>
<organism evidence="1 2">
    <name type="scientific">Uabimicrobium amorphum</name>
    <dbReference type="NCBI Taxonomy" id="2596890"/>
    <lineage>
        <taxon>Bacteria</taxon>
        <taxon>Pseudomonadati</taxon>
        <taxon>Planctomycetota</taxon>
        <taxon>Candidatus Uabimicrobiia</taxon>
        <taxon>Candidatus Uabimicrobiales</taxon>
        <taxon>Candidatus Uabimicrobiaceae</taxon>
        <taxon>Candidatus Uabimicrobium</taxon>
    </lineage>
</organism>
<accession>A0A5S9F3U7</accession>
<name>A0A5S9F3U7_UABAM</name>
<keyword evidence="2" id="KW-1185">Reference proteome</keyword>
<gene>
    <name evidence="1" type="ORF">UABAM_02874</name>
</gene>
<dbReference type="EMBL" id="AP019860">
    <property type="protein sequence ID" value="BBM84513.1"/>
    <property type="molecule type" value="Genomic_DNA"/>
</dbReference>
<dbReference type="AlphaFoldDB" id="A0A5S9F3U7"/>
<reference evidence="1 2" key="1">
    <citation type="submission" date="2019-08" db="EMBL/GenBank/DDBJ databases">
        <title>Complete genome sequence of Candidatus Uab amorphum.</title>
        <authorList>
            <person name="Shiratori T."/>
            <person name="Suzuki S."/>
            <person name="Kakizawa Y."/>
            <person name="Ishida K."/>
        </authorList>
    </citation>
    <scope>NUCLEOTIDE SEQUENCE [LARGE SCALE GENOMIC DNA]</scope>
    <source>
        <strain evidence="1 2">SRT547</strain>
    </source>
</reference>
<dbReference type="Proteomes" id="UP000326354">
    <property type="component" value="Chromosome"/>
</dbReference>